<keyword evidence="6" id="KW-0804">Transcription</keyword>
<feature type="region of interest" description="Disordered" evidence="9">
    <location>
        <begin position="1"/>
        <end position="86"/>
    </location>
</feature>
<dbReference type="GO" id="GO:0000122">
    <property type="term" value="P:negative regulation of transcription by RNA polymerase II"/>
    <property type="evidence" value="ECO:0007669"/>
    <property type="project" value="TreeGrafter"/>
</dbReference>
<dbReference type="CDD" id="cd00202">
    <property type="entry name" value="ZnF_GATA"/>
    <property type="match status" value="2"/>
</dbReference>
<evidence type="ECO:0000259" key="10">
    <source>
        <dbReference type="PROSITE" id="PS50114"/>
    </source>
</evidence>
<evidence type="ECO:0000256" key="3">
    <source>
        <dbReference type="ARBA" id="ARBA00022771"/>
    </source>
</evidence>
<dbReference type="SMART" id="SM00401">
    <property type="entry name" value="ZnF_GATA"/>
    <property type="match status" value="2"/>
</dbReference>
<feature type="domain" description="GATA-type" evidence="10">
    <location>
        <begin position="367"/>
        <end position="408"/>
    </location>
</feature>
<feature type="region of interest" description="Disordered" evidence="9">
    <location>
        <begin position="102"/>
        <end position="153"/>
    </location>
</feature>
<proteinExistence type="predicted"/>
<evidence type="ECO:0000256" key="6">
    <source>
        <dbReference type="ARBA" id="ARBA00023163"/>
    </source>
</evidence>
<dbReference type="EMBL" id="VIIS01001927">
    <property type="protein sequence ID" value="KAF0290848.1"/>
    <property type="molecule type" value="Genomic_DNA"/>
</dbReference>
<dbReference type="SUPFAM" id="SSF57716">
    <property type="entry name" value="Glucocorticoid receptor-like (DNA-binding domain)"/>
    <property type="match status" value="2"/>
</dbReference>
<sequence>MTSGSPRHQIQARSPHQLAGSPHQLAGSPHHRHQLQSGSSPYQEQQEHLQRHHQLQQLQQHREQQLQQQQQQQPPLPDPSTIMDKLPSYDMNLKKEVDADMPVSHSSHVTHGSHGSPHVAHTGSHYSHGGSQYSHSSGHGSPQFSSETVTIHGSHGSQEVAFKTEQLPVEPVLVEGTPHIVYPSSAGDDMEQGAMATLRPITPSMPALSCSAADAGLSYSSLQNGGTSAGSPLHTYGTSVQPLLSYGGGASANYYTQATGGYTKHERYAGGGQEYDLSPYTSAIPDFQRITGATKEHEMAWAACGEFGATAQAMAAGGQGGLVYPSVNWSTVNAAYVSNDVRKLDLSEYRESVSGLGEASRFGDPANQEGRECVNCGTVSTPLWQRASTNHYLCNECGTYMKNYGTNRNPPKAPAAKRLSGLFQSNPAAARRVGLSCANCQTTTTTLWRRNSCGEPVCNACGLYFKLHQGPHRS</sequence>
<feature type="compositionally biased region" description="Polar residues" evidence="9">
    <location>
        <begin position="142"/>
        <end position="153"/>
    </location>
</feature>
<evidence type="ECO:0000256" key="9">
    <source>
        <dbReference type="SAM" id="MobiDB-lite"/>
    </source>
</evidence>
<feature type="domain" description="GATA-type" evidence="10">
    <location>
        <begin position="431"/>
        <end position="468"/>
    </location>
</feature>
<keyword evidence="12" id="KW-1185">Reference proteome</keyword>
<name>A0A6A4VKF9_AMPAM</name>
<comment type="subcellular location">
    <subcellularLocation>
        <location evidence="1">Nucleus</location>
    </subcellularLocation>
</comment>
<dbReference type="InterPro" id="IPR039355">
    <property type="entry name" value="Transcription_factor_GATA"/>
</dbReference>
<feature type="compositionally biased region" description="Low complexity" evidence="9">
    <location>
        <begin position="102"/>
        <end position="141"/>
    </location>
</feature>
<dbReference type="InterPro" id="IPR013088">
    <property type="entry name" value="Znf_NHR/GATA"/>
</dbReference>
<evidence type="ECO:0000256" key="2">
    <source>
        <dbReference type="ARBA" id="ARBA00022723"/>
    </source>
</evidence>
<dbReference type="GO" id="GO:0000978">
    <property type="term" value="F:RNA polymerase II cis-regulatory region sequence-specific DNA binding"/>
    <property type="evidence" value="ECO:0007669"/>
    <property type="project" value="TreeGrafter"/>
</dbReference>
<evidence type="ECO:0000256" key="4">
    <source>
        <dbReference type="ARBA" id="ARBA00022833"/>
    </source>
</evidence>
<organism evidence="11 12">
    <name type="scientific">Amphibalanus amphitrite</name>
    <name type="common">Striped barnacle</name>
    <name type="synonym">Balanus amphitrite</name>
    <dbReference type="NCBI Taxonomy" id="1232801"/>
    <lineage>
        <taxon>Eukaryota</taxon>
        <taxon>Metazoa</taxon>
        <taxon>Ecdysozoa</taxon>
        <taxon>Arthropoda</taxon>
        <taxon>Crustacea</taxon>
        <taxon>Multicrustacea</taxon>
        <taxon>Cirripedia</taxon>
        <taxon>Thoracica</taxon>
        <taxon>Thoracicalcarea</taxon>
        <taxon>Balanomorpha</taxon>
        <taxon>Balanoidea</taxon>
        <taxon>Balanidae</taxon>
        <taxon>Amphibalaninae</taxon>
        <taxon>Amphibalanus</taxon>
    </lineage>
</organism>
<dbReference type="PROSITE" id="PS50114">
    <property type="entry name" value="GATA_ZN_FINGER_2"/>
    <property type="match status" value="2"/>
</dbReference>
<keyword evidence="2" id="KW-0479">Metal-binding</keyword>
<evidence type="ECO:0000256" key="1">
    <source>
        <dbReference type="ARBA" id="ARBA00004123"/>
    </source>
</evidence>
<evidence type="ECO:0000256" key="8">
    <source>
        <dbReference type="PROSITE-ProRule" id="PRU00094"/>
    </source>
</evidence>
<dbReference type="Gene3D" id="3.30.50.10">
    <property type="entry name" value="Erythroid Transcription Factor GATA-1, subunit A"/>
    <property type="match status" value="2"/>
</dbReference>
<keyword evidence="4" id="KW-0862">Zinc</keyword>
<evidence type="ECO:0000256" key="7">
    <source>
        <dbReference type="ARBA" id="ARBA00023242"/>
    </source>
</evidence>
<feature type="compositionally biased region" description="Low complexity" evidence="9">
    <location>
        <begin position="55"/>
        <end position="73"/>
    </location>
</feature>
<dbReference type="PROSITE" id="PS00344">
    <property type="entry name" value="GATA_ZN_FINGER_1"/>
    <property type="match status" value="1"/>
</dbReference>
<dbReference type="Pfam" id="PF00320">
    <property type="entry name" value="GATA"/>
    <property type="match status" value="2"/>
</dbReference>
<gene>
    <name evidence="11" type="primary">GATA4_3</name>
    <name evidence="11" type="ORF">FJT64_010979</name>
</gene>
<accession>A0A6A4VKF9</accession>
<dbReference type="PANTHER" id="PTHR10071">
    <property type="entry name" value="TRANSCRIPTION FACTOR GATA FAMILY MEMBER"/>
    <property type="match status" value="1"/>
</dbReference>
<dbReference type="Proteomes" id="UP000440578">
    <property type="component" value="Unassembled WGS sequence"/>
</dbReference>
<evidence type="ECO:0000313" key="11">
    <source>
        <dbReference type="EMBL" id="KAF0290848.1"/>
    </source>
</evidence>
<dbReference type="GO" id="GO:0005634">
    <property type="term" value="C:nucleus"/>
    <property type="evidence" value="ECO:0007669"/>
    <property type="project" value="UniProtKB-SubCell"/>
</dbReference>
<feature type="compositionally biased region" description="Polar residues" evidence="9">
    <location>
        <begin position="1"/>
        <end position="14"/>
    </location>
</feature>
<dbReference type="GO" id="GO:0045165">
    <property type="term" value="P:cell fate commitment"/>
    <property type="evidence" value="ECO:0007669"/>
    <property type="project" value="TreeGrafter"/>
</dbReference>
<reference evidence="11 12" key="1">
    <citation type="submission" date="2019-07" db="EMBL/GenBank/DDBJ databases">
        <title>Draft genome assembly of a fouling barnacle, Amphibalanus amphitrite (Darwin, 1854): The first reference genome for Thecostraca.</title>
        <authorList>
            <person name="Kim W."/>
        </authorList>
    </citation>
    <scope>NUCLEOTIDE SEQUENCE [LARGE SCALE GENOMIC DNA]</scope>
    <source>
        <strain evidence="11">SNU_AA5</strain>
        <tissue evidence="11">Soma without cirri and trophi</tissue>
    </source>
</reference>
<dbReference type="InterPro" id="IPR000679">
    <property type="entry name" value="Znf_GATA"/>
</dbReference>
<evidence type="ECO:0000313" key="12">
    <source>
        <dbReference type="Proteomes" id="UP000440578"/>
    </source>
</evidence>
<dbReference type="GO" id="GO:0000981">
    <property type="term" value="F:DNA-binding transcription factor activity, RNA polymerase II-specific"/>
    <property type="evidence" value="ECO:0007669"/>
    <property type="project" value="TreeGrafter"/>
</dbReference>
<dbReference type="PANTHER" id="PTHR10071:SF281">
    <property type="entry name" value="BOX A-BINDING FACTOR-RELATED"/>
    <property type="match status" value="1"/>
</dbReference>
<dbReference type="AlphaFoldDB" id="A0A6A4VKF9"/>
<dbReference type="GO" id="GO:0045944">
    <property type="term" value="P:positive regulation of transcription by RNA polymerase II"/>
    <property type="evidence" value="ECO:0007669"/>
    <property type="project" value="TreeGrafter"/>
</dbReference>
<dbReference type="GO" id="GO:0008270">
    <property type="term" value="F:zinc ion binding"/>
    <property type="evidence" value="ECO:0007669"/>
    <property type="project" value="UniProtKB-KW"/>
</dbReference>
<keyword evidence="7" id="KW-0539">Nucleus</keyword>
<comment type="caution">
    <text evidence="11">The sequence shown here is derived from an EMBL/GenBank/DDBJ whole genome shotgun (WGS) entry which is preliminary data.</text>
</comment>
<keyword evidence="3 8" id="KW-0863">Zinc-finger</keyword>
<dbReference type="PRINTS" id="PR00619">
    <property type="entry name" value="GATAZNFINGER"/>
</dbReference>
<dbReference type="OrthoDB" id="515401at2759"/>
<evidence type="ECO:0000256" key="5">
    <source>
        <dbReference type="ARBA" id="ARBA00023015"/>
    </source>
</evidence>
<keyword evidence="5" id="KW-0805">Transcription regulation</keyword>
<protein>
    <submittedName>
        <fullName evidence="11">Transcription factor GATA-4</fullName>
    </submittedName>
</protein>